<keyword evidence="5" id="KW-1185">Reference proteome</keyword>
<organism evidence="3">
    <name type="scientific">Flavobacterium capsici</name>
    <dbReference type="NCBI Taxonomy" id="3075618"/>
    <lineage>
        <taxon>Bacteria</taxon>
        <taxon>Pseudomonadati</taxon>
        <taxon>Bacteroidota</taxon>
        <taxon>Flavobacteriia</taxon>
        <taxon>Flavobacteriales</taxon>
        <taxon>Flavobacteriaceae</taxon>
        <taxon>Flavobacterium</taxon>
    </lineage>
</organism>
<accession>A0AA96EUV0</accession>
<dbReference type="EMBL" id="CP134878">
    <property type="protein sequence ID" value="WNM18864.1"/>
    <property type="molecule type" value="Genomic_DNA"/>
</dbReference>
<sequence>MKPSSQNTFKPLASFLVFALTIFYSSAQTFDTGKTINGHNFTGDLKAFDADNDGDLDVLSFPYLYLNDGTGKKQKIIELSDPNKQYESFAIEDIDNDKDKDLVVLYKNGDIDILINEKKGFVKKQQKGKVNYMPSEYAKVYLFDANSDGICDIIISGLLGGPAAYIADKNLQFAYSREFSNQFPKLHVVLGLDINKDGIQELLVYNYSDKKDEKKSLKAYTFKDNKYVVTATIELITEGIDKLTLVDIDKDGDKDLVYYYRYPNQAIYWIERNSKGGLGKTNVLATQLDLEEFELADFDSDGNLDIAYISQTNQNRTIHWAKNTGNNKFIKSQQSLLPNSKDAQKFIFEDFNGDKIKDILFYYDDNKKIRHRYNMVLQDKNGQIKEQNTWMTTANCNGFILTDLNNNGTKDIVGYYNNELFYLLNEGNGKYSEAKELAISPFQIRNLQSKDVNNDGKEDLILSTNDSNDGKLGYFKNDGNLQFKQFTMLHDEKDRLLNFEFLDYDNDGNNDLIVNYWKPDIRGFYIYKNTGNGNFDKKRITITEVNNSFPRLALWDVNQDGTPDIVDNGSSSWYKYEGNDNFTKQQSPFTERFIKGIYKANLDNNNTPECVMLSSVSLKYLKYNPQNEWQTNSITVDYGIDMLSIADINADSFDDLICLGSKYGLAEGYNPDLGFSYKYAIIGLENNQNGGFTVKPYFPISNTNTIALDDVDNDGNLDIITSSAAWFEGGIRLWRNTTKK</sequence>
<evidence type="ECO:0000313" key="5">
    <source>
        <dbReference type="Proteomes" id="UP001304515"/>
    </source>
</evidence>
<evidence type="ECO:0000256" key="1">
    <source>
        <dbReference type="ARBA" id="ARBA00022729"/>
    </source>
</evidence>
<dbReference type="KEGG" id="fcj:RN605_06030"/>
<evidence type="ECO:0000313" key="3">
    <source>
        <dbReference type="EMBL" id="WNM18864.1"/>
    </source>
</evidence>
<reference evidence="3 5" key="1">
    <citation type="submission" date="2023-09" db="EMBL/GenBank/DDBJ databases">
        <title>Flavobacterium sp. a novel bacteria isolate from Pepper rhizosphere.</title>
        <authorList>
            <person name="Peng Y."/>
            <person name="Lee J."/>
        </authorList>
    </citation>
    <scope>NUCLEOTIDE SEQUENCE</scope>
    <source>
        <strain evidence="3">PMR2A8</strain>
        <strain evidence="4 5">PMTSA4</strain>
    </source>
</reference>
<evidence type="ECO:0000256" key="2">
    <source>
        <dbReference type="SAM" id="SignalP"/>
    </source>
</evidence>
<protein>
    <submittedName>
        <fullName evidence="3">VCBS repeat-containing protein</fullName>
    </submittedName>
</protein>
<dbReference type="InterPro" id="IPR013517">
    <property type="entry name" value="FG-GAP"/>
</dbReference>
<feature type="signal peptide" evidence="2">
    <location>
        <begin position="1"/>
        <end position="27"/>
    </location>
</feature>
<proteinExistence type="predicted"/>
<name>A0AA96EUV0_9FLAO</name>
<evidence type="ECO:0000313" key="4">
    <source>
        <dbReference type="EMBL" id="WNM22914.1"/>
    </source>
</evidence>
<accession>A0AA96F2E0</accession>
<dbReference type="Proteomes" id="UP001304515">
    <property type="component" value="Chromosome"/>
</dbReference>
<dbReference type="PANTHER" id="PTHR44103:SF1">
    <property type="entry name" value="PROPROTEIN CONVERTASE P"/>
    <property type="match status" value="1"/>
</dbReference>
<dbReference type="InterPro" id="IPR028994">
    <property type="entry name" value="Integrin_alpha_N"/>
</dbReference>
<keyword evidence="1 2" id="KW-0732">Signal</keyword>
<feature type="chain" id="PRO_5044705110" evidence="2">
    <location>
        <begin position="28"/>
        <end position="740"/>
    </location>
</feature>
<dbReference type="SUPFAM" id="SSF69318">
    <property type="entry name" value="Integrin alpha N-terminal domain"/>
    <property type="match status" value="2"/>
</dbReference>
<dbReference type="Gene3D" id="2.130.10.130">
    <property type="entry name" value="Integrin alpha, N-terminal"/>
    <property type="match status" value="1"/>
</dbReference>
<dbReference type="PANTHER" id="PTHR44103">
    <property type="entry name" value="PROPROTEIN CONVERTASE P"/>
    <property type="match status" value="1"/>
</dbReference>
<dbReference type="Pfam" id="PF13517">
    <property type="entry name" value="FG-GAP_3"/>
    <property type="match status" value="4"/>
</dbReference>
<gene>
    <name evidence="4" type="ORF">RN605_06030</name>
    <name evidence="3" type="ORF">RN608_12730</name>
</gene>
<dbReference type="RefSeq" id="WP_313323106.1">
    <property type="nucleotide sequence ID" value="NZ_CP134878.1"/>
</dbReference>
<dbReference type="EMBL" id="CP134890">
    <property type="protein sequence ID" value="WNM22914.1"/>
    <property type="molecule type" value="Genomic_DNA"/>
</dbReference>
<dbReference type="AlphaFoldDB" id="A0AA96EUV0"/>